<evidence type="ECO:0000256" key="5">
    <source>
        <dbReference type="ARBA" id="ARBA00022989"/>
    </source>
</evidence>
<dbReference type="PANTHER" id="PTHR47281">
    <property type="entry name" value="OS09G0557700 PROTEIN"/>
    <property type="match status" value="1"/>
</dbReference>
<dbReference type="EMBL" id="CACRXK020001606">
    <property type="protein sequence ID" value="CAB3990126.1"/>
    <property type="molecule type" value="Genomic_DNA"/>
</dbReference>
<keyword evidence="6" id="KW-0472">Membrane</keyword>
<accession>A0A6S7GLC9</accession>
<organism evidence="7 8">
    <name type="scientific">Paramuricea clavata</name>
    <name type="common">Red gorgonian</name>
    <name type="synonym">Violescent sea-whip</name>
    <dbReference type="NCBI Taxonomy" id="317549"/>
    <lineage>
        <taxon>Eukaryota</taxon>
        <taxon>Metazoa</taxon>
        <taxon>Cnidaria</taxon>
        <taxon>Anthozoa</taxon>
        <taxon>Octocorallia</taxon>
        <taxon>Malacalcyonacea</taxon>
        <taxon>Plexauridae</taxon>
        <taxon>Paramuricea</taxon>
    </lineage>
</organism>
<proteinExistence type="predicted"/>
<dbReference type="InterPro" id="IPR015915">
    <property type="entry name" value="Kelch-typ_b-propeller"/>
</dbReference>
<dbReference type="PROSITE" id="PS50939">
    <property type="entry name" value="CYTOCHROME_B561"/>
    <property type="match status" value="1"/>
</dbReference>
<keyword evidence="4" id="KW-0249">Electron transport</keyword>
<keyword evidence="2" id="KW-0813">Transport</keyword>
<evidence type="ECO:0000313" key="7">
    <source>
        <dbReference type="EMBL" id="CAB3990126.1"/>
    </source>
</evidence>
<dbReference type="InterPro" id="IPR045879">
    <property type="entry name" value="B561A"/>
</dbReference>
<keyword evidence="8" id="KW-1185">Reference proteome</keyword>
<dbReference type="OrthoDB" id="2419613at2759"/>
<keyword evidence="5" id="KW-1133">Transmembrane helix</keyword>
<evidence type="ECO:0000256" key="1">
    <source>
        <dbReference type="ARBA" id="ARBA00004370"/>
    </source>
</evidence>
<dbReference type="Proteomes" id="UP001152795">
    <property type="component" value="Unassembled WGS sequence"/>
</dbReference>
<dbReference type="Gene3D" id="1.20.120.1770">
    <property type="match status" value="1"/>
</dbReference>
<dbReference type="PANTHER" id="PTHR47281:SF1">
    <property type="entry name" value="OS09G0557700 PROTEIN"/>
    <property type="match status" value="1"/>
</dbReference>
<dbReference type="AlphaFoldDB" id="A0A6S7GLC9"/>
<dbReference type="Gene3D" id="2.120.10.80">
    <property type="entry name" value="Kelch-type beta propeller"/>
    <property type="match status" value="2"/>
</dbReference>
<name>A0A6S7GLC9_PARCT</name>
<comment type="subcellular location">
    <subcellularLocation>
        <location evidence="1">Membrane</location>
    </subcellularLocation>
</comment>
<reference evidence="7" key="1">
    <citation type="submission" date="2020-04" db="EMBL/GenBank/DDBJ databases">
        <authorList>
            <person name="Alioto T."/>
            <person name="Alioto T."/>
            <person name="Gomez Garrido J."/>
        </authorList>
    </citation>
    <scope>NUCLEOTIDE SEQUENCE</scope>
    <source>
        <strain evidence="7">A484AB</strain>
    </source>
</reference>
<dbReference type="Pfam" id="PF24681">
    <property type="entry name" value="Kelch_KLHDC2_KLHL20_DRC7"/>
    <property type="match status" value="1"/>
</dbReference>
<dbReference type="InterPro" id="IPR006593">
    <property type="entry name" value="Cyt_b561/ferric_Rdtase_TM"/>
</dbReference>
<evidence type="ECO:0000256" key="3">
    <source>
        <dbReference type="ARBA" id="ARBA00022692"/>
    </source>
</evidence>
<evidence type="ECO:0000256" key="4">
    <source>
        <dbReference type="ARBA" id="ARBA00022982"/>
    </source>
</evidence>
<sequence length="548" mass="61484">MAGFMVRIVLYFSLPLIISAQLKWTNLTSVNRGPSPSSRRDIAIGYDSKNKEILVYGGRASGQIFSDTWAFNLNSGQWRELNTSNDIGKRFSVVSGVWNNGFYVATGQVGSKFFDDMWRLDLSTSEWRQLPSGNSKPEKRYGAAGGFFQHDNSSFFYLTHGFASKRYSNTFVYDVSKEEGWKEVFEGTSSYNPNYPHARCLHSGTMLSTHKFVMYGGCLGGGGTGGPCPADDGWTYDAGKDEWTRLPHCASPRTYSAMALLPIDKDSNGKDIVRAVLYGGSETSKSVITVTKAPPNELVIFNPETEEWAKKIVNGTAPPKRSGHAMVTVDNGIIMFGGSSSDDIWLLEGTAMMVENMPDGEECNLVYFSYIQLHGIFMFIGWGVLLQLGMFFARYFRNRDPWWFKMHRALQVSGLIVSLMGFAFAVVSVPFDHFMFAHGGLGLVIMIIGLLQPLNAFFRPHKADESGQKSLKRMIWEIYHINAGRLALLLALINISLGVFLAVVPYTAWVIWFVMFALWVTILIVMEIRLQYHRYKSGEGRMVEMTNK</sequence>
<keyword evidence="3" id="KW-0812">Transmembrane</keyword>
<dbReference type="GO" id="GO:0016020">
    <property type="term" value="C:membrane"/>
    <property type="evidence" value="ECO:0007669"/>
    <property type="project" value="UniProtKB-SubCell"/>
</dbReference>
<evidence type="ECO:0000256" key="6">
    <source>
        <dbReference type="ARBA" id="ARBA00023136"/>
    </source>
</evidence>
<evidence type="ECO:0000313" key="8">
    <source>
        <dbReference type="Proteomes" id="UP001152795"/>
    </source>
</evidence>
<comment type="caution">
    <text evidence="7">The sequence shown here is derived from an EMBL/GenBank/DDBJ whole genome shotgun (WGS) entry which is preliminary data.</text>
</comment>
<protein>
    <submittedName>
        <fullName evidence="7">Ferric-chelate reductase 1</fullName>
    </submittedName>
</protein>
<dbReference type="SMART" id="SM00665">
    <property type="entry name" value="B561"/>
    <property type="match status" value="1"/>
</dbReference>
<gene>
    <name evidence="7" type="ORF">PACLA_8A002966</name>
</gene>
<dbReference type="SUPFAM" id="SSF117281">
    <property type="entry name" value="Kelch motif"/>
    <property type="match status" value="1"/>
</dbReference>
<evidence type="ECO:0000256" key="2">
    <source>
        <dbReference type="ARBA" id="ARBA00022448"/>
    </source>
</evidence>
<dbReference type="CDD" id="cd08760">
    <property type="entry name" value="Cyt_b561_FRRS1_like"/>
    <property type="match status" value="1"/>
</dbReference>